<dbReference type="EMBL" id="JARBJD010000026">
    <property type="protein sequence ID" value="KAK2959906.1"/>
    <property type="molecule type" value="Genomic_DNA"/>
</dbReference>
<organism evidence="1 2">
    <name type="scientific">Blattamonas nauphoetae</name>
    <dbReference type="NCBI Taxonomy" id="2049346"/>
    <lineage>
        <taxon>Eukaryota</taxon>
        <taxon>Metamonada</taxon>
        <taxon>Preaxostyla</taxon>
        <taxon>Oxymonadida</taxon>
        <taxon>Blattamonas</taxon>
    </lineage>
</organism>
<keyword evidence="2" id="KW-1185">Reference proteome</keyword>
<evidence type="ECO:0000313" key="2">
    <source>
        <dbReference type="Proteomes" id="UP001281761"/>
    </source>
</evidence>
<comment type="caution">
    <text evidence="1">The sequence shown here is derived from an EMBL/GenBank/DDBJ whole genome shotgun (WGS) entry which is preliminary data.</text>
</comment>
<evidence type="ECO:0000313" key="1">
    <source>
        <dbReference type="EMBL" id="KAK2959906.1"/>
    </source>
</evidence>
<gene>
    <name evidence="1" type="ORF">BLNAU_5103</name>
</gene>
<accession>A0ABQ9Y817</accession>
<protein>
    <submittedName>
        <fullName evidence="1">Uncharacterized protein</fullName>
    </submittedName>
</protein>
<sequence length="339" mass="38175">MSPSADSPCSDCSAFLNWDEEEPGSESEKGVVFRSLVATVKLQPAFDDSLKARAVKLLLYVTPWNPKSVSVLLGSFGRTTTESLTNFVQFVGKLVSFANNAITTAAMKMLDNLLALCLKTDRLTLLKADLIPQLVMNLNPQSLSFDKAVNIHTNLVKIIADSVRLASLDSLTYQGTIDEKELQTVHETILQKVVAPSEQYIRHLCMNYFSIIDGDISDQFMTLLARIVRASPYYPPTMDIIVNMPIVLTIPSCLAFFETERSIWNFLFEIIDSQRKWNATRGTMRQMGKRVPRMLRMEGVEDVLEEKLLNDRSQPFGKTIVIQWIALSNLQGMNLQRQS</sequence>
<dbReference type="Proteomes" id="UP001281761">
    <property type="component" value="Unassembled WGS sequence"/>
</dbReference>
<proteinExistence type="predicted"/>
<name>A0ABQ9Y817_9EUKA</name>
<reference evidence="1 2" key="1">
    <citation type="journal article" date="2022" name="bioRxiv">
        <title>Genomics of Preaxostyla Flagellates Illuminates Evolutionary Transitions and the Path Towards Mitochondrial Loss.</title>
        <authorList>
            <person name="Novak L.V.F."/>
            <person name="Treitli S.C."/>
            <person name="Pyrih J."/>
            <person name="Halakuc P."/>
            <person name="Pipaliya S.V."/>
            <person name="Vacek V."/>
            <person name="Brzon O."/>
            <person name="Soukal P."/>
            <person name="Eme L."/>
            <person name="Dacks J.B."/>
            <person name="Karnkowska A."/>
            <person name="Elias M."/>
            <person name="Hampl V."/>
        </authorList>
    </citation>
    <scope>NUCLEOTIDE SEQUENCE [LARGE SCALE GENOMIC DNA]</scope>
    <source>
        <strain evidence="1">NAU3</strain>
        <tissue evidence="1">Gut</tissue>
    </source>
</reference>